<dbReference type="EMBL" id="CP002772">
    <property type="protein sequence ID" value="AEG17586.1"/>
    <property type="molecule type" value="Genomic_DNA"/>
</dbReference>
<dbReference type="Proteomes" id="UP000009231">
    <property type="component" value="Chromosome"/>
</dbReference>
<organism evidence="2 3">
    <name type="scientific">Methanobacterium paludis (strain DSM 25820 / JCM 18151 / SWAN1)</name>
    <dbReference type="NCBI Taxonomy" id="868131"/>
    <lineage>
        <taxon>Archaea</taxon>
        <taxon>Methanobacteriati</taxon>
        <taxon>Methanobacteriota</taxon>
        <taxon>Methanomada group</taxon>
        <taxon>Methanobacteria</taxon>
        <taxon>Methanobacteriales</taxon>
        <taxon>Methanobacteriaceae</taxon>
        <taxon>Methanobacterium</taxon>
    </lineage>
</organism>
<sequence length="57" mass="6129">MVGAFIFSVIIFLIVILITGKTGVIKAVVIFLTLLVASEVISLAIIVKMARSKKLIL</sequence>
<dbReference type="HOGENOM" id="CLU_2985726_0_0_2"/>
<reference evidence="2 3" key="1">
    <citation type="journal article" date="2014" name="Int. J. Syst. Evol. Microbiol.">
        <title>Methanobacterium paludis sp. nov. and a novel strain of Methanobacterium lacus isolated from northern peatlands.</title>
        <authorList>
            <person name="Cadillo-Quiroz H."/>
            <person name="Brauer S.L."/>
            <person name="Goodson N."/>
            <person name="Yavitt J.B."/>
            <person name="Zinder S.H."/>
        </authorList>
    </citation>
    <scope>NUCLEOTIDE SEQUENCE [LARGE SCALE GENOMIC DNA]</scope>
    <source>
        <strain evidence="3">DSM 25820 / JCM 18151 / SWAN1</strain>
    </source>
</reference>
<evidence type="ECO:0000313" key="2">
    <source>
        <dbReference type="EMBL" id="AEG17586.1"/>
    </source>
</evidence>
<accession>F6D551</accession>
<gene>
    <name evidence="2" type="ordered locus">MSWAN_0548</name>
</gene>
<evidence type="ECO:0000313" key="3">
    <source>
        <dbReference type="Proteomes" id="UP000009231"/>
    </source>
</evidence>
<dbReference type="AlphaFoldDB" id="F6D551"/>
<name>F6D551_METPW</name>
<keyword evidence="1" id="KW-1133">Transmembrane helix</keyword>
<protein>
    <submittedName>
        <fullName evidence="2">Uncharacterized protein</fullName>
    </submittedName>
</protein>
<evidence type="ECO:0000256" key="1">
    <source>
        <dbReference type="SAM" id="Phobius"/>
    </source>
</evidence>
<proteinExistence type="predicted"/>
<keyword evidence="1" id="KW-0812">Transmembrane</keyword>
<dbReference type="KEGG" id="mew:MSWAN_0548"/>
<keyword evidence="1" id="KW-0472">Membrane</keyword>
<feature type="transmembrane region" description="Helical" evidence="1">
    <location>
        <begin position="27"/>
        <end position="47"/>
    </location>
</feature>
<keyword evidence="3" id="KW-1185">Reference proteome</keyword>